<organism evidence="2 3">
    <name type="scientific">Alkaliphilus pronyensis</name>
    <dbReference type="NCBI Taxonomy" id="1482732"/>
    <lineage>
        <taxon>Bacteria</taxon>
        <taxon>Bacillati</taxon>
        <taxon>Bacillota</taxon>
        <taxon>Clostridia</taxon>
        <taxon>Peptostreptococcales</taxon>
        <taxon>Natronincolaceae</taxon>
        <taxon>Alkaliphilus</taxon>
    </lineage>
</organism>
<evidence type="ECO:0000256" key="1">
    <source>
        <dbReference type="SAM" id="Phobius"/>
    </source>
</evidence>
<dbReference type="SUPFAM" id="SSF49299">
    <property type="entry name" value="PKD domain"/>
    <property type="match status" value="1"/>
</dbReference>
<evidence type="ECO:0000313" key="3">
    <source>
        <dbReference type="Proteomes" id="UP000432715"/>
    </source>
</evidence>
<gene>
    <name evidence="2" type="ORF">F8154_00985</name>
</gene>
<comment type="caution">
    <text evidence="2">The sequence shown here is derived from an EMBL/GenBank/DDBJ whole genome shotgun (WGS) entry which is preliminary data.</text>
</comment>
<dbReference type="AlphaFoldDB" id="A0A6I0FJV1"/>
<keyword evidence="1" id="KW-1133">Transmembrane helix</keyword>
<dbReference type="InterPro" id="IPR013783">
    <property type="entry name" value="Ig-like_fold"/>
</dbReference>
<keyword evidence="3" id="KW-1185">Reference proteome</keyword>
<keyword evidence="1" id="KW-0472">Membrane</keyword>
<feature type="transmembrane region" description="Helical" evidence="1">
    <location>
        <begin position="256"/>
        <end position="274"/>
    </location>
</feature>
<dbReference type="OrthoDB" id="1949232at2"/>
<dbReference type="Gene3D" id="2.60.40.10">
    <property type="entry name" value="Immunoglobulins"/>
    <property type="match status" value="1"/>
</dbReference>
<dbReference type="Gene3D" id="2.60.120.260">
    <property type="entry name" value="Galactose-binding domain-like"/>
    <property type="match status" value="1"/>
</dbReference>
<dbReference type="InterPro" id="IPR035986">
    <property type="entry name" value="PKD_dom_sf"/>
</dbReference>
<accession>A0A6I0FJV1</accession>
<keyword evidence="1" id="KW-0812">Transmembrane</keyword>
<sequence length="520" mass="59947">MENINLTNYNIVDTFKETEKQKIYIGNSLEIDKKMVIINAINDRSIMDEIKAIEESFLLSTLNNLVDIKKEEDKIILITTLNDATPLEAYVEDNTLSLKERMDLVLEYLKHIVKYDQLSNTLKSMLVDEAQVVVEKNGRLAFDEVLIIDSEENTLDFGSIARKIGTVFYKILFYDGIETNNPMITEELNRFIDDLQHNNQAFNSIEGLMEEYRKHYIYYICMNNINKEEDNELPKKKPFSGFEYGGKPKTSKTKNAVIVSFILILMIIGIALGMRHLTPVETLQQPSEEETNIAKPIAEFTVEKDGPHWRFISNSTPSKNNTIDEYTWEIRKNGILLKALKDKDLKLDFKESGIYEVSLQVRDSNNEWSDKFSKHVEITLEDSEENAEGNISSKNLYTINYKEDEITIDTSIFRKDSFSYRIDNNTTSAVLALEDIEIESGGFLTFWILGTKDDKVNIDIQLFDKNQKLTGADSITHKLQSHNNWEMVTLQVAQASKVRIVLSQFSNTLWIDDIQLELLK</sequence>
<evidence type="ECO:0000313" key="2">
    <source>
        <dbReference type="EMBL" id="KAB3539039.1"/>
    </source>
</evidence>
<protein>
    <recommendedName>
        <fullName evidence="4">PKD domain-containing protein</fullName>
    </recommendedName>
</protein>
<reference evidence="2 3" key="1">
    <citation type="submission" date="2019-10" db="EMBL/GenBank/DDBJ databases">
        <title>Alkaliphilus serpentinus sp. nov. and Alkaliphilus pronyensis sp. nov., two novel anaerobic alkaliphilic species isolated from the serpentinized-hosted hydrothermal field of the Prony Bay (New Caledonia).</title>
        <authorList>
            <person name="Postec A."/>
        </authorList>
    </citation>
    <scope>NUCLEOTIDE SEQUENCE [LARGE SCALE GENOMIC DNA]</scope>
    <source>
        <strain evidence="2 3">LacV</strain>
    </source>
</reference>
<dbReference type="EMBL" id="WBZC01000003">
    <property type="protein sequence ID" value="KAB3539039.1"/>
    <property type="molecule type" value="Genomic_DNA"/>
</dbReference>
<dbReference type="RefSeq" id="WP_151859718.1">
    <property type="nucleotide sequence ID" value="NZ_WBZC01000003.1"/>
</dbReference>
<evidence type="ECO:0008006" key="4">
    <source>
        <dbReference type="Google" id="ProtNLM"/>
    </source>
</evidence>
<dbReference type="Proteomes" id="UP000432715">
    <property type="component" value="Unassembled WGS sequence"/>
</dbReference>
<name>A0A6I0FJV1_9FIRM</name>
<proteinExistence type="predicted"/>